<evidence type="ECO:0000256" key="5">
    <source>
        <dbReference type="PROSITE-ProRule" id="PRU01248"/>
    </source>
</evidence>
<reference evidence="7 8" key="1">
    <citation type="submission" date="2019-10" db="EMBL/GenBank/DDBJ databases">
        <title>Whole genome shotgun sequence of Acrocarpospora pleiomorpha NBRC 16267.</title>
        <authorList>
            <person name="Ichikawa N."/>
            <person name="Kimura A."/>
            <person name="Kitahashi Y."/>
            <person name="Komaki H."/>
            <person name="Oguchi A."/>
        </authorList>
    </citation>
    <scope>NUCLEOTIDE SEQUENCE [LARGE SCALE GENOMIC DNA]</scope>
    <source>
        <strain evidence="7 8">NBRC 16267</strain>
    </source>
</reference>
<organism evidence="7 8">
    <name type="scientific">Acrocarpospora pleiomorpha</name>
    <dbReference type="NCBI Taxonomy" id="90975"/>
    <lineage>
        <taxon>Bacteria</taxon>
        <taxon>Bacillati</taxon>
        <taxon>Actinomycetota</taxon>
        <taxon>Actinomycetes</taxon>
        <taxon>Streptosporangiales</taxon>
        <taxon>Streptosporangiaceae</taxon>
        <taxon>Acrocarpospora</taxon>
    </lineage>
</organism>
<evidence type="ECO:0000256" key="1">
    <source>
        <dbReference type="ARBA" id="ARBA00010641"/>
    </source>
</evidence>
<evidence type="ECO:0000256" key="4">
    <source>
        <dbReference type="ARBA" id="ARBA00023163"/>
    </source>
</evidence>
<dbReference type="GO" id="GO:0016987">
    <property type="term" value="F:sigma factor activity"/>
    <property type="evidence" value="ECO:0007669"/>
    <property type="project" value="UniProtKB-KW"/>
</dbReference>
<evidence type="ECO:0000313" key="8">
    <source>
        <dbReference type="Proteomes" id="UP000377595"/>
    </source>
</evidence>
<keyword evidence="3" id="KW-0731">Sigma factor</keyword>
<comment type="similarity">
    <text evidence="1">Belongs to the sigma-70 factor family. ECF subfamily.</text>
</comment>
<dbReference type="Gene3D" id="1.10.10.10">
    <property type="entry name" value="Winged helix-like DNA-binding domain superfamily/Winged helix DNA-binding domain"/>
    <property type="match status" value="1"/>
</dbReference>
<dbReference type="PANTHER" id="PTHR47756">
    <property type="entry name" value="BLL6612 PROTEIN-RELATED"/>
    <property type="match status" value="1"/>
</dbReference>
<dbReference type="InterPro" id="IPR013249">
    <property type="entry name" value="RNA_pol_sigma70_r4_t2"/>
</dbReference>
<protein>
    <recommendedName>
        <fullName evidence="6">Core-binding (CB) domain-containing protein</fullName>
    </recommendedName>
</protein>
<evidence type="ECO:0000256" key="3">
    <source>
        <dbReference type="ARBA" id="ARBA00023082"/>
    </source>
</evidence>
<dbReference type="PANTHER" id="PTHR47756:SF1">
    <property type="entry name" value="BLL0085 PROTEIN"/>
    <property type="match status" value="1"/>
</dbReference>
<dbReference type="GO" id="GO:0003677">
    <property type="term" value="F:DNA binding"/>
    <property type="evidence" value="ECO:0007669"/>
    <property type="project" value="UniProtKB-UniRule"/>
</dbReference>
<dbReference type="EMBL" id="BLAF01000035">
    <property type="protein sequence ID" value="GES22873.1"/>
    <property type="molecule type" value="Genomic_DNA"/>
</dbReference>
<dbReference type="InterPro" id="IPR013325">
    <property type="entry name" value="RNA_pol_sigma_r2"/>
</dbReference>
<dbReference type="AlphaFoldDB" id="A0A5M3XU98"/>
<keyword evidence="2" id="KW-0805">Transcription regulation</keyword>
<keyword evidence="4" id="KW-0804">Transcription</keyword>
<dbReference type="InterPro" id="IPR011010">
    <property type="entry name" value="DNA_brk_join_enz"/>
</dbReference>
<dbReference type="Proteomes" id="UP000377595">
    <property type="component" value="Unassembled WGS sequence"/>
</dbReference>
<proteinExistence type="inferred from homology"/>
<dbReference type="Pfam" id="PF08281">
    <property type="entry name" value="Sigma70_r4_2"/>
    <property type="match status" value="1"/>
</dbReference>
<dbReference type="InterPro" id="IPR044068">
    <property type="entry name" value="CB"/>
</dbReference>
<dbReference type="InterPro" id="IPR007627">
    <property type="entry name" value="RNA_pol_sigma70_r2"/>
</dbReference>
<evidence type="ECO:0000313" key="7">
    <source>
        <dbReference type="EMBL" id="GES22873.1"/>
    </source>
</evidence>
<dbReference type="InterPro" id="IPR013324">
    <property type="entry name" value="RNA_pol_sigma_r3/r4-like"/>
</dbReference>
<dbReference type="InterPro" id="IPR036388">
    <property type="entry name" value="WH-like_DNA-bd_sf"/>
</dbReference>
<feature type="domain" description="Core-binding (CB)" evidence="6">
    <location>
        <begin position="413"/>
        <end position="492"/>
    </location>
</feature>
<keyword evidence="5" id="KW-0238">DNA-binding</keyword>
<keyword evidence="8" id="KW-1185">Reference proteome</keyword>
<dbReference type="Pfam" id="PF04542">
    <property type="entry name" value="Sigma70_r2"/>
    <property type="match status" value="1"/>
</dbReference>
<dbReference type="InterPro" id="IPR046531">
    <property type="entry name" value="DUF6596"/>
</dbReference>
<dbReference type="SUPFAM" id="SSF88946">
    <property type="entry name" value="Sigma2 domain of RNA polymerase sigma factors"/>
    <property type="match status" value="1"/>
</dbReference>
<dbReference type="PROSITE" id="PS51900">
    <property type="entry name" value="CB"/>
    <property type="match status" value="1"/>
</dbReference>
<evidence type="ECO:0000259" key="6">
    <source>
        <dbReference type="PROSITE" id="PS51900"/>
    </source>
</evidence>
<dbReference type="Pfam" id="PF20239">
    <property type="entry name" value="DUF6596"/>
    <property type="match status" value="1"/>
</dbReference>
<dbReference type="SUPFAM" id="SSF56349">
    <property type="entry name" value="DNA breaking-rejoining enzymes"/>
    <property type="match status" value="1"/>
</dbReference>
<dbReference type="Gene3D" id="1.10.1740.10">
    <property type="match status" value="1"/>
</dbReference>
<accession>A0A5M3XU98</accession>
<comment type="caution">
    <text evidence="7">The sequence shown here is derived from an EMBL/GenBank/DDBJ whole genome shotgun (WGS) entry which is preliminary data.</text>
</comment>
<dbReference type="SUPFAM" id="SSF88659">
    <property type="entry name" value="Sigma3 and sigma4 domains of RNA polymerase sigma factors"/>
    <property type="match status" value="1"/>
</dbReference>
<sequence>MESARIIAGLVRLAGDVSLAEEFAQDALLAALERWPESGVPDNPGAWLMAIAKRRAVDHLRRAGRLDRGNEKLAHELAVRPDPGADDLDAALDDLDGGVGDDVLRLMFISCHPALSTRARVALTLRLVGGLRTEEIARAFLVSEAVVAQRIVRAKRTLAARRIPFEVPAERDREARLSSVLEVIYLVFNEGYAATAGEDLMRPGLCLEALRLGRLLARLTPGEAEVHGLVALMELQASRAEARTGPEGEPIPLHEQNRGRWDRLLIRRGMTALLAARAAGGPLGPYMLQAAIAVCHAQALTAEETDWARIAALYEALSRVLPTPVVRLNRAVAVAMAHGPEAGLALADPLLAEPSMRGYHLLPGVRGDLLARLGRNTEARAEFERAAALTQNAPERATLLKRAAACEERADAVTLSHAVAAFLARDDLDPATLRAYGQTMNRLVRQVGGEVALPDLTAERIAAAFAAGWGRAAAATWNRHRAAVRSFTAWARSDRGWTAADLAAGLDRRPEPRGRTRGMDPAHVETLLTRPGLALRERALWAMLYESAAGATLALSLDIEDLDLDGGHARGVRWGPRTAALLPQLIAGRHRGPVFLADRRPAPARMPPSRDICPETGRRRLSYERAEYLFKQASHGNTFYQLRLAEPSATRRRSPS</sequence>
<gene>
    <name evidence="7" type="ORF">Aple_057720</name>
</gene>
<name>A0A5M3XU98_9ACTN</name>
<dbReference type="GO" id="GO:0006352">
    <property type="term" value="P:DNA-templated transcription initiation"/>
    <property type="evidence" value="ECO:0007669"/>
    <property type="project" value="InterPro"/>
</dbReference>
<evidence type="ECO:0000256" key="2">
    <source>
        <dbReference type="ARBA" id="ARBA00023015"/>
    </source>
</evidence>